<dbReference type="InterPro" id="IPR027417">
    <property type="entry name" value="P-loop_NTPase"/>
</dbReference>
<keyword evidence="2 12" id="KW-0235">DNA replication</keyword>
<dbReference type="FunFam" id="3.40.50.300:FF:000489">
    <property type="entry name" value="Primosome assembly protein PriA"/>
    <property type="match status" value="1"/>
</dbReference>
<comment type="similarity">
    <text evidence="12">Belongs to the helicase family. PriA subfamily.</text>
</comment>
<feature type="binding site" evidence="12">
    <location>
        <position position="435"/>
    </location>
    <ligand>
        <name>Zn(2+)</name>
        <dbReference type="ChEBI" id="CHEBI:29105"/>
        <label>1</label>
    </ligand>
</feature>
<dbReference type="GO" id="GO:0043138">
    <property type="term" value="F:3'-5' DNA helicase activity"/>
    <property type="evidence" value="ECO:0007669"/>
    <property type="project" value="UniProtKB-EC"/>
</dbReference>
<evidence type="ECO:0000313" key="14">
    <source>
        <dbReference type="EMBL" id="QKJ65432.1"/>
    </source>
</evidence>
<feature type="binding site" evidence="12">
    <location>
        <position position="465"/>
    </location>
    <ligand>
        <name>Zn(2+)</name>
        <dbReference type="ChEBI" id="CHEBI:29105"/>
        <label>2</label>
    </ligand>
</feature>
<sequence length="726" mass="79665">MIKREKVTAFALVALDVPLKKLFAYALTGPIPAVGSRVLVPFGPRRISGVVLELRDDAADFKGTPKAILAVLDDLPPLPAETLQLCQFVAHYYHYPIGAVIAAALPKVFRSPTVFREPAPSLVYFAEDVAELLQQIPSRAPAQRRVAAHLAVPHTPAALRRLHDSAWRWVKVWHEQGWLQSALEAKVLAKASDNLALNAEQSQVLTELTGARGFAPFLLYGITGSGKTEVYLQTIAQVLARGLQVLVLIPEINLTPQLEGRFRARFPGVPMAALHSGLNDTERAVNWLSALRGEAKIVLGTRLAVFTPLPQLGMIIVDEEHDPSFKQQEGLRYSARDVAVYRARQAKVPIVLGSATPSIESWANAKAKRYRMLTLSERAVPGAVLPKITLLPVKNVGLVDGLHVMALAAMHAALDRGEQVLIFLNRRGFSPVLQCGECGWMACCTHCSARLVLHLKERRLRCHHCGYEQAITPACPDCGNHDLKPVGQGTQRMEESLPLHFPGKKILRIDRDSTSKKGELDAALAQVHSGEVDIVIGTQMLAKGHDFDLLTTVVVLNADTGLYSVDFRAEERLFALLTQVAGRAGRRELPGEVFIQTAFSDHPFYHQLLARDFAPFADRTLHERQMMLLPPANAWALFRADAPELEQALSALAQIRACIAPEPHLLLNQPVAATMLKKAGVERAQLLIAAQSKVQLQAVLDEALPTIAALKLPKVRWSLDVDPIEV</sequence>
<feature type="binding site" evidence="12">
    <location>
        <position position="438"/>
    </location>
    <ligand>
        <name>Zn(2+)</name>
        <dbReference type="ChEBI" id="CHEBI:29105"/>
        <label>1</label>
    </ligand>
</feature>
<evidence type="ECO:0000256" key="12">
    <source>
        <dbReference type="HAMAP-Rule" id="MF_00983"/>
    </source>
</evidence>
<dbReference type="InterPro" id="IPR011545">
    <property type="entry name" value="DEAD/DEAH_box_helicase_dom"/>
</dbReference>
<evidence type="ECO:0000259" key="13">
    <source>
        <dbReference type="PROSITE" id="PS51192"/>
    </source>
</evidence>
<feature type="binding site" evidence="12">
    <location>
        <position position="462"/>
    </location>
    <ligand>
        <name>Zn(2+)</name>
        <dbReference type="ChEBI" id="CHEBI:29105"/>
        <label>2</label>
    </ligand>
</feature>
<evidence type="ECO:0000256" key="3">
    <source>
        <dbReference type="ARBA" id="ARBA00022723"/>
    </source>
</evidence>
<evidence type="ECO:0000256" key="10">
    <source>
        <dbReference type="ARBA" id="ARBA00023235"/>
    </source>
</evidence>
<dbReference type="Pfam" id="PF18319">
    <property type="entry name" value="Zn_ribbon_PriA"/>
    <property type="match status" value="1"/>
</dbReference>
<comment type="catalytic activity">
    <reaction evidence="12">
        <text>Couples ATP hydrolysis with the unwinding of duplex DNA by translocating in the 3'-5' direction.</text>
        <dbReference type="EC" id="5.6.2.4"/>
    </reaction>
</comment>
<dbReference type="GO" id="GO:0006302">
    <property type="term" value="P:double-strand break repair"/>
    <property type="evidence" value="ECO:0007669"/>
    <property type="project" value="InterPro"/>
</dbReference>
<dbReference type="Gene3D" id="3.40.1440.60">
    <property type="entry name" value="PriA, 3(prime) DNA-binding domain"/>
    <property type="match status" value="1"/>
</dbReference>
<keyword evidence="3 12" id="KW-0479">Metal-binding</keyword>
<proteinExistence type="inferred from homology"/>
<evidence type="ECO:0000256" key="2">
    <source>
        <dbReference type="ARBA" id="ARBA00022705"/>
    </source>
</evidence>
<comment type="function">
    <text evidence="12">Initiates the restart of stalled replication forks, which reloads the replicative helicase on sites other than the origin of replication. Recognizes and binds to abandoned replication forks and remodels them to uncover a helicase loading site. Promotes assembly of the primosome at these replication forks.</text>
</comment>
<dbReference type="EC" id="5.6.2.4" evidence="12"/>
<dbReference type="GO" id="GO:0005524">
    <property type="term" value="F:ATP binding"/>
    <property type="evidence" value="ECO:0007669"/>
    <property type="project" value="UniProtKB-UniRule"/>
</dbReference>
<comment type="catalytic activity">
    <reaction evidence="11 12">
        <text>ATP + H2O = ADP + phosphate + H(+)</text>
        <dbReference type="Rhea" id="RHEA:13065"/>
        <dbReference type="ChEBI" id="CHEBI:15377"/>
        <dbReference type="ChEBI" id="CHEBI:15378"/>
        <dbReference type="ChEBI" id="CHEBI:30616"/>
        <dbReference type="ChEBI" id="CHEBI:43474"/>
        <dbReference type="ChEBI" id="CHEBI:456216"/>
        <dbReference type="EC" id="5.6.2.4"/>
    </reaction>
</comment>
<dbReference type="PANTHER" id="PTHR30580">
    <property type="entry name" value="PRIMOSOMAL PROTEIN N"/>
    <property type="match status" value="1"/>
</dbReference>
<dbReference type="SMART" id="SM00490">
    <property type="entry name" value="HELICc"/>
    <property type="match status" value="1"/>
</dbReference>
<dbReference type="GO" id="GO:0006269">
    <property type="term" value="P:DNA replication, synthesis of primer"/>
    <property type="evidence" value="ECO:0007669"/>
    <property type="project" value="UniProtKB-KW"/>
</dbReference>
<dbReference type="HAMAP" id="MF_00983">
    <property type="entry name" value="PriA"/>
    <property type="match status" value="1"/>
</dbReference>
<feature type="binding site" evidence="12">
    <location>
        <position position="478"/>
    </location>
    <ligand>
        <name>Zn(2+)</name>
        <dbReference type="ChEBI" id="CHEBI:29105"/>
        <label>1</label>
    </ligand>
</feature>
<keyword evidence="7 12" id="KW-0862">Zinc</keyword>
<evidence type="ECO:0000256" key="11">
    <source>
        <dbReference type="ARBA" id="ARBA00048988"/>
    </source>
</evidence>
<dbReference type="KEGG" id="dee:HQN60_01040"/>
<protein>
    <recommendedName>
        <fullName evidence="12">Replication restart protein PriA</fullName>
    </recommendedName>
    <alternativeName>
        <fullName evidence="12">ATP-dependent DNA helicase PriA</fullName>
        <ecNumber evidence="12">5.6.2.4</ecNumber>
    </alternativeName>
    <alternativeName>
        <fullName evidence="12">DNA 3'-5' helicase PriA</fullName>
    </alternativeName>
</protein>
<evidence type="ECO:0000256" key="6">
    <source>
        <dbReference type="ARBA" id="ARBA00022806"/>
    </source>
</evidence>
<feature type="binding site" evidence="12">
    <location>
        <position position="447"/>
    </location>
    <ligand>
        <name>Zn(2+)</name>
        <dbReference type="ChEBI" id="CHEBI:29105"/>
        <label>2</label>
    </ligand>
</feature>
<keyword evidence="15" id="KW-1185">Reference proteome</keyword>
<comment type="subunit">
    <text evidence="12">Component of the replication restart primosome.</text>
</comment>
<dbReference type="InterPro" id="IPR040498">
    <property type="entry name" value="PriA_CRR"/>
</dbReference>
<dbReference type="EMBL" id="CP054143">
    <property type="protein sequence ID" value="QKJ65432.1"/>
    <property type="molecule type" value="Genomic_DNA"/>
</dbReference>
<dbReference type="InterPro" id="IPR014001">
    <property type="entry name" value="Helicase_ATP-bd"/>
</dbReference>
<dbReference type="NCBIfam" id="NF004067">
    <property type="entry name" value="PRK05580.1-4"/>
    <property type="match status" value="1"/>
</dbReference>
<evidence type="ECO:0000256" key="7">
    <source>
        <dbReference type="ARBA" id="ARBA00022833"/>
    </source>
</evidence>
<dbReference type="GO" id="GO:0016787">
    <property type="term" value="F:hydrolase activity"/>
    <property type="evidence" value="ECO:0007669"/>
    <property type="project" value="UniProtKB-KW"/>
</dbReference>
<keyword evidence="10 12" id="KW-0413">Isomerase</keyword>
<evidence type="ECO:0000256" key="8">
    <source>
        <dbReference type="ARBA" id="ARBA00022840"/>
    </source>
</evidence>
<dbReference type="Pfam" id="PF17764">
    <property type="entry name" value="PriA_3primeBD"/>
    <property type="match status" value="1"/>
</dbReference>
<dbReference type="GO" id="GO:0006270">
    <property type="term" value="P:DNA replication initiation"/>
    <property type="evidence" value="ECO:0007669"/>
    <property type="project" value="TreeGrafter"/>
</dbReference>
<dbReference type="InterPro" id="IPR005259">
    <property type="entry name" value="PriA"/>
</dbReference>
<name>A0A6M8SK26_9NEIS</name>
<organism evidence="14 15">
    <name type="scientific">Deefgea piscis</name>
    <dbReference type="NCBI Taxonomy" id="2739061"/>
    <lineage>
        <taxon>Bacteria</taxon>
        <taxon>Pseudomonadati</taxon>
        <taxon>Pseudomonadota</taxon>
        <taxon>Betaproteobacteria</taxon>
        <taxon>Neisseriales</taxon>
        <taxon>Chitinibacteraceae</taxon>
        <taxon>Deefgea</taxon>
    </lineage>
</organism>
<evidence type="ECO:0000256" key="1">
    <source>
        <dbReference type="ARBA" id="ARBA00022515"/>
    </source>
</evidence>
<dbReference type="InterPro" id="IPR042115">
    <property type="entry name" value="PriA_3primeBD_sf"/>
</dbReference>
<dbReference type="GO" id="GO:0003677">
    <property type="term" value="F:DNA binding"/>
    <property type="evidence" value="ECO:0007669"/>
    <property type="project" value="UniProtKB-UniRule"/>
</dbReference>
<dbReference type="GO" id="GO:0008270">
    <property type="term" value="F:zinc ion binding"/>
    <property type="evidence" value="ECO:0007669"/>
    <property type="project" value="UniProtKB-UniRule"/>
</dbReference>
<keyword evidence="5 12" id="KW-0378">Hydrolase</keyword>
<dbReference type="AlphaFoldDB" id="A0A6M8SK26"/>
<dbReference type="CDD" id="cd18804">
    <property type="entry name" value="SF2_C_priA"/>
    <property type="match status" value="1"/>
</dbReference>
<keyword evidence="1 12" id="KW-0639">Primosome</keyword>
<dbReference type="InterPro" id="IPR041222">
    <property type="entry name" value="PriA_3primeBD"/>
</dbReference>
<dbReference type="PROSITE" id="PS51192">
    <property type="entry name" value="HELICASE_ATP_BIND_1"/>
    <property type="match status" value="1"/>
</dbReference>
<evidence type="ECO:0000256" key="5">
    <source>
        <dbReference type="ARBA" id="ARBA00022801"/>
    </source>
</evidence>
<dbReference type="SMART" id="SM00487">
    <property type="entry name" value="DEXDc"/>
    <property type="match status" value="1"/>
</dbReference>
<dbReference type="NCBIfam" id="TIGR00595">
    <property type="entry name" value="priA"/>
    <property type="match status" value="1"/>
</dbReference>
<dbReference type="CDD" id="cd17929">
    <property type="entry name" value="DEXHc_priA"/>
    <property type="match status" value="1"/>
</dbReference>
<keyword evidence="4 12" id="KW-0547">Nucleotide-binding</keyword>
<accession>A0A6M8SK26</accession>
<dbReference type="GO" id="GO:1990077">
    <property type="term" value="C:primosome complex"/>
    <property type="evidence" value="ECO:0007669"/>
    <property type="project" value="UniProtKB-UniRule"/>
</dbReference>
<dbReference type="Pfam" id="PF00270">
    <property type="entry name" value="DEAD"/>
    <property type="match status" value="1"/>
</dbReference>
<feature type="binding site" evidence="12">
    <location>
        <position position="475"/>
    </location>
    <ligand>
        <name>Zn(2+)</name>
        <dbReference type="ChEBI" id="CHEBI:29105"/>
        <label>1</label>
    </ligand>
</feature>
<dbReference type="SUPFAM" id="SSF52540">
    <property type="entry name" value="P-loop containing nucleoside triphosphate hydrolases"/>
    <property type="match status" value="2"/>
</dbReference>
<dbReference type="PANTHER" id="PTHR30580:SF0">
    <property type="entry name" value="PRIMOSOMAL PROTEIN N"/>
    <property type="match status" value="1"/>
</dbReference>
<dbReference type="Gene3D" id="3.40.50.300">
    <property type="entry name" value="P-loop containing nucleotide triphosphate hydrolases"/>
    <property type="match status" value="2"/>
</dbReference>
<keyword evidence="6 12" id="KW-0347">Helicase</keyword>
<dbReference type="Pfam" id="PF18074">
    <property type="entry name" value="PriA_C"/>
    <property type="match status" value="1"/>
</dbReference>
<comment type="cofactor">
    <cofactor evidence="12">
        <name>Zn(2+)</name>
        <dbReference type="ChEBI" id="CHEBI:29105"/>
    </cofactor>
    <text evidence="12">Binds 2 zinc ions per subunit.</text>
</comment>
<feature type="binding site" evidence="12">
    <location>
        <position position="444"/>
    </location>
    <ligand>
        <name>Zn(2+)</name>
        <dbReference type="ChEBI" id="CHEBI:29105"/>
        <label>2</label>
    </ligand>
</feature>
<dbReference type="GO" id="GO:0006310">
    <property type="term" value="P:DNA recombination"/>
    <property type="evidence" value="ECO:0007669"/>
    <property type="project" value="InterPro"/>
</dbReference>
<dbReference type="InterPro" id="IPR001650">
    <property type="entry name" value="Helicase_C-like"/>
</dbReference>
<feature type="domain" description="Helicase ATP-binding" evidence="13">
    <location>
        <begin position="208"/>
        <end position="375"/>
    </location>
</feature>
<evidence type="ECO:0000256" key="9">
    <source>
        <dbReference type="ARBA" id="ARBA00023125"/>
    </source>
</evidence>
<evidence type="ECO:0000256" key="4">
    <source>
        <dbReference type="ARBA" id="ARBA00022741"/>
    </source>
</evidence>
<dbReference type="InterPro" id="IPR041236">
    <property type="entry name" value="PriA_C"/>
</dbReference>
<dbReference type="Pfam" id="PF00271">
    <property type="entry name" value="Helicase_C"/>
    <property type="match status" value="1"/>
</dbReference>
<gene>
    <name evidence="12" type="primary">priA</name>
    <name evidence="14" type="ORF">HQN60_01040</name>
</gene>
<evidence type="ECO:0000313" key="15">
    <source>
        <dbReference type="Proteomes" id="UP000504844"/>
    </source>
</evidence>
<keyword evidence="8 12" id="KW-0067">ATP-binding</keyword>
<reference evidence="14 15" key="1">
    <citation type="submission" date="2020-05" db="EMBL/GenBank/DDBJ databases">
        <title>Complete genome sequence of Deefgea sp. D17.</title>
        <authorList>
            <person name="Bae J.-W."/>
            <person name="Han J.E."/>
        </authorList>
    </citation>
    <scope>NUCLEOTIDE SEQUENCE [LARGE SCALE GENOMIC DNA]</scope>
    <source>
        <strain evidence="14 15">D17</strain>
    </source>
</reference>
<keyword evidence="9 12" id="KW-0238">DNA-binding</keyword>
<dbReference type="Proteomes" id="UP000504844">
    <property type="component" value="Chromosome"/>
</dbReference>